<evidence type="ECO:0000256" key="6">
    <source>
        <dbReference type="ARBA" id="ARBA00022989"/>
    </source>
</evidence>
<comment type="subunit">
    <text evidence="3 8">Homodimer and heterodimers.</text>
</comment>
<reference evidence="10 11" key="1">
    <citation type="submission" date="2020-05" db="EMBL/GenBank/DDBJ databases">
        <authorList>
            <person name="Campoy J."/>
            <person name="Schneeberger K."/>
            <person name="Spophaly S."/>
        </authorList>
    </citation>
    <scope>NUCLEOTIDE SEQUENCE [LARGE SCALE GENOMIC DNA]</scope>
    <source>
        <strain evidence="10">PruArmRojPasFocal</strain>
    </source>
</reference>
<dbReference type="InterPro" id="IPR006459">
    <property type="entry name" value="CASP/CASPL"/>
</dbReference>
<evidence type="ECO:0000256" key="3">
    <source>
        <dbReference type="ARBA" id="ARBA00011489"/>
    </source>
</evidence>
<comment type="subcellular location">
    <subcellularLocation>
        <location evidence="1 8">Cell membrane</location>
        <topology evidence="1 8">Multi-pass membrane protein</topology>
    </subcellularLocation>
</comment>
<dbReference type="GO" id="GO:0005886">
    <property type="term" value="C:plasma membrane"/>
    <property type="evidence" value="ECO:0007669"/>
    <property type="project" value="UniProtKB-SubCell"/>
</dbReference>
<feature type="domain" description="Casparian strip membrane protein" evidence="9">
    <location>
        <begin position="13"/>
        <end position="159"/>
    </location>
</feature>
<dbReference type="InterPro" id="IPR044173">
    <property type="entry name" value="CASPL"/>
</dbReference>
<gene>
    <name evidence="10" type="ORF">CURHAP_LOCUS2179</name>
</gene>
<evidence type="ECO:0000313" key="11">
    <source>
        <dbReference type="Proteomes" id="UP000507222"/>
    </source>
</evidence>
<dbReference type="AlphaFoldDB" id="A0A6J5THU3"/>
<organism evidence="10 11">
    <name type="scientific">Prunus armeniaca</name>
    <name type="common">Apricot</name>
    <name type="synonym">Armeniaca vulgaris</name>
    <dbReference type="NCBI Taxonomy" id="36596"/>
    <lineage>
        <taxon>Eukaryota</taxon>
        <taxon>Viridiplantae</taxon>
        <taxon>Streptophyta</taxon>
        <taxon>Embryophyta</taxon>
        <taxon>Tracheophyta</taxon>
        <taxon>Spermatophyta</taxon>
        <taxon>Magnoliopsida</taxon>
        <taxon>eudicotyledons</taxon>
        <taxon>Gunneridae</taxon>
        <taxon>Pentapetalae</taxon>
        <taxon>rosids</taxon>
        <taxon>fabids</taxon>
        <taxon>Rosales</taxon>
        <taxon>Rosaceae</taxon>
        <taxon>Amygdaloideae</taxon>
        <taxon>Amygdaleae</taxon>
        <taxon>Prunus</taxon>
    </lineage>
</organism>
<evidence type="ECO:0000259" key="9">
    <source>
        <dbReference type="Pfam" id="PF04535"/>
    </source>
</evidence>
<feature type="transmembrane region" description="Helical" evidence="8">
    <location>
        <begin position="7"/>
        <end position="33"/>
    </location>
</feature>
<evidence type="ECO:0000256" key="2">
    <source>
        <dbReference type="ARBA" id="ARBA00007651"/>
    </source>
</evidence>
<evidence type="ECO:0000256" key="1">
    <source>
        <dbReference type="ARBA" id="ARBA00004651"/>
    </source>
</evidence>
<evidence type="ECO:0000256" key="7">
    <source>
        <dbReference type="ARBA" id="ARBA00023136"/>
    </source>
</evidence>
<dbReference type="PANTHER" id="PTHR36488">
    <property type="entry name" value="CASP-LIKE PROTEIN 1U1"/>
    <property type="match status" value="1"/>
</dbReference>
<proteinExistence type="inferred from homology"/>
<keyword evidence="5 8" id="KW-0812">Transmembrane</keyword>
<keyword evidence="4 8" id="KW-1003">Cell membrane</keyword>
<dbReference type="Proteomes" id="UP000507222">
    <property type="component" value="Unassembled WGS sequence"/>
</dbReference>
<dbReference type="Pfam" id="PF04535">
    <property type="entry name" value="CASP_dom"/>
    <property type="match status" value="1"/>
</dbReference>
<dbReference type="InterPro" id="IPR006702">
    <property type="entry name" value="CASP_dom"/>
</dbReference>
<keyword evidence="7 8" id="KW-0472">Membrane</keyword>
<accession>A0A6J5THU3</accession>
<evidence type="ECO:0000256" key="8">
    <source>
        <dbReference type="RuleBase" id="RU361233"/>
    </source>
</evidence>
<dbReference type="NCBIfam" id="TIGR01569">
    <property type="entry name" value="A_tha_TIGR01569"/>
    <property type="match status" value="1"/>
</dbReference>
<comment type="caution">
    <text evidence="8">Lacks conserved residue(s) required for the propagation of feature annotation.</text>
</comment>
<sequence length="190" mass="21026">MGSTKKPVIYFCCSFLIRSLLIVASVICVVSMLTTRRTEDWEDDTSYYGTFLSNFTASPSFIYFVVVFSVAGLCNIIIKLSSCLVICLAPASPTMLLLFAFFDVLTLGLVSSATGSIGFVVYTLQMGNDNFSWSEFCNVYNSFCNHLGFSVGVSIFATILLIFLLWTSLFSFYKRISKQSPPPQLTQGEA</sequence>
<name>A0A6J5THU3_PRUAR</name>
<feature type="transmembrane region" description="Helical" evidence="8">
    <location>
        <begin position="61"/>
        <end position="89"/>
    </location>
</feature>
<protein>
    <recommendedName>
        <fullName evidence="8">CASP-like protein</fullName>
    </recommendedName>
</protein>
<evidence type="ECO:0000256" key="4">
    <source>
        <dbReference type="ARBA" id="ARBA00022475"/>
    </source>
</evidence>
<dbReference type="PANTHER" id="PTHR36488:SF8">
    <property type="entry name" value="CASP-LIKE PROTEIN 1U1"/>
    <property type="match status" value="1"/>
</dbReference>
<keyword evidence="6 8" id="KW-1133">Transmembrane helix</keyword>
<evidence type="ECO:0000313" key="10">
    <source>
        <dbReference type="EMBL" id="CAB4262777.1"/>
    </source>
</evidence>
<comment type="similarity">
    <text evidence="2 8">Belongs to the Casparian strip membrane proteins (CASP) family.</text>
</comment>
<evidence type="ECO:0000256" key="5">
    <source>
        <dbReference type="ARBA" id="ARBA00022692"/>
    </source>
</evidence>
<feature type="transmembrane region" description="Helical" evidence="8">
    <location>
        <begin position="149"/>
        <end position="173"/>
    </location>
</feature>
<dbReference type="EMBL" id="CAEKDK010000001">
    <property type="protein sequence ID" value="CAB4262777.1"/>
    <property type="molecule type" value="Genomic_DNA"/>
</dbReference>